<organism evidence="1">
    <name type="scientific">marine sediment metagenome</name>
    <dbReference type="NCBI Taxonomy" id="412755"/>
    <lineage>
        <taxon>unclassified sequences</taxon>
        <taxon>metagenomes</taxon>
        <taxon>ecological metagenomes</taxon>
    </lineage>
</organism>
<reference evidence="1" key="1">
    <citation type="journal article" date="2014" name="Front. Microbiol.">
        <title>High frequency of phylogenetically diverse reductive dehalogenase-homologous genes in deep subseafloor sedimentary metagenomes.</title>
        <authorList>
            <person name="Kawai M."/>
            <person name="Futagami T."/>
            <person name="Toyoda A."/>
            <person name="Takaki Y."/>
            <person name="Nishi S."/>
            <person name="Hori S."/>
            <person name="Arai W."/>
            <person name="Tsubouchi T."/>
            <person name="Morono Y."/>
            <person name="Uchiyama I."/>
            <person name="Ito T."/>
            <person name="Fujiyama A."/>
            <person name="Inagaki F."/>
            <person name="Takami H."/>
        </authorList>
    </citation>
    <scope>NUCLEOTIDE SEQUENCE</scope>
    <source>
        <strain evidence="1">Expedition CK06-06</strain>
    </source>
</reference>
<proteinExistence type="predicted"/>
<gene>
    <name evidence="1" type="ORF">S03H2_01369</name>
</gene>
<name>X1ESR2_9ZZZZ</name>
<protein>
    <submittedName>
        <fullName evidence="1">Uncharacterized protein</fullName>
    </submittedName>
</protein>
<accession>X1ESR2</accession>
<evidence type="ECO:0000313" key="1">
    <source>
        <dbReference type="EMBL" id="GAH20204.1"/>
    </source>
</evidence>
<sequence length="32" mass="3497">AGLYVYTNFQITPAPTKDIAIGRKIIDLTTDS</sequence>
<comment type="caution">
    <text evidence="1">The sequence shown here is derived from an EMBL/GenBank/DDBJ whole genome shotgun (WGS) entry which is preliminary data.</text>
</comment>
<feature type="non-terminal residue" evidence="1">
    <location>
        <position position="1"/>
    </location>
</feature>
<dbReference type="EMBL" id="BARU01000394">
    <property type="protein sequence ID" value="GAH20204.1"/>
    <property type="molecule type" value="Genomic_DNA"/>
</dbReference>
<dbReference type="AlphaFoldDB" id="X1ESR2"/>